<organism evidence="14 15">
    <name type="scientific">Globisporangium ultimum (strain ATCC 200006 / CBS 805.95 / DAOM BR144)</name>
    <name type="common">Pythium ultimum</name>
    <dbReference type="NCBI Taxonomy" id="431595"/>
    <lineage>
        <taxon>Eukaryota</taxon>
        <taxon>Sar</taxon>
        <taxon>Stramenopiles</taxon>
        <taxon>Oomycota</taxon>
        <taxon>Peronosporomycetes</taxon>
        <taxon>Pythiales</taxon>
        <taxon>Pythiaceae</taxon>
        <taxon>Globisporangium</taxon>
    </lineage>
</organism>
<evidence type="ECO:0000256" key="1">
    <source>
        <dbReference type="ARBA" id="ARBA00004604"/>
    </source>
</evidence>
<keyword evidence="6" id="KW-0862">Zinc</keyword>
<evidence type="ECO:0000256" key="11">
    <source>
        <dbReference type="ARBA" id="ARBA00069242"/>
    </source>
</evidence>
<dbReference type="Proteomes" id="UP000019132">
    <property type="component" value="Unassembled WGS sequence"/>
</dbReference>
<dbReference type="EMBL" id="GL376629">
    <property type="status" value="NOT_ANNOTATED_CDS"/>
    <property type="molecule type" value="Genomic_DNA"/>
</dbReference>
<evidence type="ECO:0000256" key="3">
    <source>
        <dbReference type="ARBA" id="ARBA00022499"/>
    </source>
</evidence>
<dbReference type="eggNOG" id="KOG1721">
    <property type="taxonomic scope" value="Eukaryota"/>
</dbReference>
<dbReference type="InterPro" id="IPR051061">
    <property type="entry name" value="Zinc_finger_trans_reg"/>
</dbReference>
<dbReference type="InParanoid" id="K3WQJ3"/>
<dbReference type="InterPro" id="IPR013087">
    <property type="entry name" value="Znf_C2H2_type"/>
</dbReference>
<keyword evidence="4" id="KW-0479">Metal-binding</keyword>
<dbReference type="FunFam" id="3.30.160.60:FF:000063">
    <property type="entry name" value="Wilms tumor 1-KTS isoform"/>
    <property type="match status" value="1"/>
</dbReference>
<evidence type="ECO:0000256" key="5">
    <source>
        <dbReference type="ARBA" id="ARBA00022771"/>
    </source>
</evidence>
<dbReference type="VEuPathDB" id="FungiDB:PYU1_G007220"/>
<dbReference type="GO" id="GO:0005730">
    <property type="term" value="C:nucleolus"/>
    <property type="evidence" value="ECO:0007669"/>
    <property type="project" value="UniProtKB-SubCell"/>
</dbReference>
<evidence type="ECO:0000256" key="6">
    <source>
        <dbReference type="ARBA" id="ARBA00022833"/>
    </source>
</evidence>
<proteinExistence type="predicted"/>
<evidence type="ECO:0000256" key="10">
    <source>
        <dbReference type="ARBA" id="ARBA00023242"/>
    </source>
</evidence>
<comment type="subcellular location">
    <subcellularLocation>
        <location evidence="1">Nucleus</location>
        <location evidence="1">Nucleolus</location>
    </subcellularLocation>
    <subcellularLocation>
        <location evidence="2">Nucleus</location>
        <location evidence="2">Nucleoplasm</location>
    </subcellularLocation>
</comment>
<dbReference type="PROSITE" id="PS00028">
    <property type="entry name" value="ZINC_FINGER_C2H2_1"/>
    <property type="match status" value="4"/>
</dbReference>
<dbReference type="HOGENOM" id="CLU_057431_1_1_1"/>
<dbReference type="Pfam" id="PF00096">
    <property type="entry name" value="zf-C2H2"/>
    <property type="match status" value="3"/>
</dbReference>
<keyword evidence="3" id="KW-1017">Isopeptide bond</keyword>
<feature type="domain" description="C2H2-type" evidence="13">
    <location>
        <begin position="67"/>
        <end position="91"/>
    </location>
</feature>
<evidence type="ECO:0000256" key="4">
    <source>
        <dbReference type="ARBA" id="ARBA00022723"/>
    </source>
</evidence>
<evidence type="ECO:0000259" key="13">
    <source>
        <dbReference type="PROSITE" id="PS50157"/>
    </source>
</evidence>
<reference evidence="14" key="3">
    <citation type="submission" date="2015-02" db="UniProtKB">
        <authorList>
            <consortium name="EnsemblProtists"/>
        </authorList>
    </citation>
    <scope>IDENTIFICATION</scope>
    <source>
        <strain evidence="14">DAOM BR144</strain>
    </source>
</reference>
<dbReference type="AlphaFoldDB" id="K3WQJ3"/>
<dbReference type="EnsemblProtists" id="PYU1_T007235">
    <property type="protein sequence ID" value="PYU1_T007235"/>
    <property type="gene ID" value="PYU1_G007220"/>
</dbReference>
<dbReference type="PANTHER" id="PTHR46179">
    <property type="entry name" value="ZINC FINGER PROTEIN"/>
    <property type="match status" value="1"/>
</dbReference>
<sequence>MDVPLRPFLCPVADCDRRFHRKFTLSEHLTTHTGEKPFQCTVPSCDKRFTTSGNLSRHRRTHTLKKIACSAPGCMRIFTKPEMLMRHLKVHMVAIDHRCTILGCLKTFSTAGNLTRHMRRKHKLSCSRQSSSSYDVSSPAHAKHSVGSYTASSPDAAHQTPVCQVPFFEFHLEPWTPRTSFATQSAAAEPTEYQLSDQDIVDLLDCLFTHETAAHKSAYEMQFAAKSPLELSPCSVHS</sequence>
<dbReference type="SUPFAM" id="SSF57667">
    <property type="entry name" value="beta-beta-alpha zinc fingers"/>
    <property type="match status" value="2"/>
</dbReference>
<dbReference type="GO" id="GO:0008270">
    <property type="term" value="F:zinc ion binding"/>
    <property type="evidence" value="ECO:0007669"/>
    <property type="project" value="UniProtKB-KW"/>
</dbReference>
<protein>
    <recommendedName>
        <fullName evidence="11">Wilms tumor protein homolog</fullName>
    </recommendedName>
</protein>
<accession>K3WQJ3</accession>
<keyword evidence="5 12" id="KW-0863">Zinc-finger</keyword>
<keyword evidence="10" id="KW-0539">Nucleus</keyword>
<feature type="domain" description="C2H2-type" evidence="13">
    <location>
        <begin position="8"/>
        <end position="37"/>
    </location>
</feature>
<reference evidence="15" key="2">
    <citation type="submission" date="2010-04" db="EMBL/GenBank/DDBJ databases">
        <authorList>
            <person name="Buell R."/>
            <person name="Hamilton J."/>
            <person name="Hostetler J."/>
        </authorList>
    </citation>
    <scope>NUCLEOTIDE SEQUENCE [LARGE SCALE GENOMIC DNA]</scope>
    <source>
        <strain evidence="15">DAOM:BR144</strain>
    </source>
</reference>
<evidence type="ECO:0000256" key="7">
    <source>
        <dbReference type="ARBA" id="ARBA00022843"/>
    </source>
</evidence>
<feature type="domain" description="C2H2-type" evidence="13">
    <location>
        <begin position="97"/>
        <end position="122"/>
    </location>
</feature>
<evidence type="ECO:0000256" key="9">
    <source>
        <dbReference type="ARBA" id="ARBA00023163"/>
    </source>
</evidence>
<dbReference type="SMART" id="SM00355">
    <property type="entry name" value="ZnF_C2H2"/>
    <property type="match status" value="4"/>
</dbReference>
<evidence type="ECO:0000313" key="15">
    <source>
        <dbReference type="Proteomes" id="UP000019132"/>
    </source>
</evidence>
<dbReference type="InterPro" id="IPR036236">
    <property type="entry name" value="Znf_C2H2_sf"/>
</dbReference>
<evidence type="ECO:0000256" key="2">
    <source>
        <dbReference type="ARBA" id="ARBA00004642"/>
    </source>
</evidence>
<evidence type="ECO:0000256" key="12">
    <source>
        <dbReference type="PROSITE-ProRule" id="PRU00042"/>
    </source>
</evidence>
<keyword evidence="15" id="KW-1185">Reference proteome</keyword>
<reference evidence="15" key="1">
    <citation type="journal article" date="2010" name="Genome Biol.">
        <title>Genome sequence of the necrotrophic plant pathogen Pythium ultimum reveals original pathogenicity mechanisms and effector repertoire.</title>
        <authorList>
            <person name="Levesque C.A."/>
            <person name="Brouwer H."/>
            <person name="Cano L."/>
            <person name="Hamilton J.P."/>
            <person name="Holt C."/>
            <person name="Huitema E."/>
            <person name="Raffaele S."/>
            <person name="Robideau G.P."/>
            <person name="Thines M."/>
            <person name="Win J."/>
            <person name="Zerillo M.M."/>
            <person name="Beakes G.W."/>
            <person name="Boore J.L."/>
            <person name="Busam D."/>
            <person name="Dumas B."/>
            <person name="Ferriera S."/>
            <person name="Fuerstenberg S.I."/>
            <person name="Gachon C.M."/>
            <person name="Gaulin E."/>
            <person name="Govers F."/>
            <person name="Grenville-Briggs L."/>
            <person name="Horner N."/>
            <person name="Hostetler J."/>
            <person name="Jiang R.H."/>
            <person name="Johnson J."/>
            <person name="Krajaejun T."/>
            <person name="Lin H."/>
            <person name="Meijer H.J."/>
            <person name="Moore B."/>
            <person name="Morris P."/>
            <person name="Phuntmart V."/>
            <person name="Puiu D."/>
            <person name="Shetty J."/>
            <person name="Stajich J.E."/>
            <person name="Tripathy S."/>
            <person name="Wawra S."/>
            <person name="van West P."/>
            <person name="Whitty B.R."/>
            <person name="Coutinho P.M."/>
            <person name="Henrissat B."/>
            <person name="Martin F."/>
            <person name="Thomas P.D."/>
            <person name="Tyler B.M."/>
            <person name="De Vries R.P."/>
            <person name="Kamoun S."/>
            <person name="Yandell M."/>
            <person name="Tisserat N."/>
            <person name="Buell C.R."/>
        </authorList>
    </citation>
    <scope>NUCLEOTIDE SEQUENCE</scope>
    <source>
        <strain evidence="15">DAOM:BR144</strain>
    </source>
</reference>
<evidence type="ECO:0000313" key="14">
    <source>
        <dbReference type="EnsemblProtists" id="PYU1_T007235"/>
    </source>
</evidence>
<feature type="domain" description="C2H2-type" evidence="13">
    <location>
        <begin position="38"/>
        <end position="67"/>
    </location>
</feature>
<dbReference type="PROSITE" id="PS50157">
    <property type="entry name" value="ZINC_FINGER_C2H2_2"/>
    <property type="match status" value="4"/>
</dbReference>
<dbReference type="STRING" id="431595.K3WQJ3"/>
<keyword evidence="7" id="KW-0832">Ubl conjugation</keyword>
<evidence type="ECO:0000256" key="8">
    <source>
        <dbReference type="ARBA" id="ARBA00023015"/>
    </source>
</evidence>
<name>K3WQJ3_GLOUD</name>
<dbReference type="GO" id="GO:0006357">
    <property type="term" value="P:regulation of transcription by RNA polymerase II"/>
    <property type="evidence" value="ECO:0007669"/>
    <property type="project" value="TreeGrafter"/>
</dbReference>
<dbReference type="GO" id="GO:0005654">
    <property type="term" value="C:nucleoplasm"/>
    <property type="evidence" value="ECO:0007669"/>
    <property type="project" value="UniProtKB-SubCell"/>
</dbReference>
<keyword evidence="8" id="KW-0805">Transcription regulation</keyword>
<keyword evidence="9" id="KW-0804">Transcription</keyword>
<dbReference type="PANTHER" id="PTHR46179:SF13">
    <property type="entry name" value="C2H2-TYPE DOMAIN-CONTAINING PROTEIN"/>
    <property type="match status" value="1"/>
</dbReference>
<dbReference type="Gene3D" id="3.30.160.60">
    <property type="entry name" value="Classic Zinc Finger"/>
    <property type="match status" value="4"/>
</dbReference>